<keyword evidence="2" id="KW-1185">Reference proteome</keyword>
<dbReference type="EMBL" id="ACYG01000015">
    <property type="protein sequence ID" value="EEV18398.1"/>
    <property type="molecule type" value="Genomic_DNA"/>
</dbReference>
<evidence type="ECO:0000313" key="1">
    <source>
        <dbReference type="EMBL" id="EEV18398.1"/>
    </source>
</evidence>
<sequence length="38" mass="4619">MSSMPQDTVRRSCYKILLWQDKILPRQDELSFECKILF</sequence>
<protein>
    <submittedName>
        <fullName evidence="1">Uncharacterized protein</fullName>
    </submittedName>
</protein>
<proteinExistence type="predicted"/>
<dbReference type="AlphaFoldDB" id="C8PFL4"/>
<name>C8PFL4_9BACT</name>
<organism evidence="1 2">
    <name type="scientific">Campylobacter gracilis RM3268</name>
    <dbReference type="NCBI Taxonomy" id="553220"/>
    <lineage>
        <taxon>Bacteria</taxon>
        <taxon>Pseudomonadati</taxon>
        <taxon>Campylobacterota</taxon>
        <taxon>Epsilonproteobacteria</taxon>
        <taxon>Campylobacterales</taxon>
        <taxon>Campylobacteraceae</taxon>
        <taxon>Campylobacter</taxon>
    </lineage>
</organism>
<dbReference type="Proteomes" id="UP000005709">
    <property type="component" value="Unassembled WGS sequence"/>
</dbReference>
<accession>C8PFL4</accession>
<gene>
    <name evidence="1" type="ORF">CAMGR0001_1745</name>
</gene>
<evidence type="ECO:0000313" key="2">
    <source>
        <dbReference type="Proteomes" id="UP000005709"/>
    </source>
</evidence>
<reference evidence="1 2" key="1">
    <citation type="submission" date="2009-07" db="EMBL/GenBank/DDBJ databases">
        <authorList>
            <person name="Madupu R."/>
            <person name="Sebastian Y."/>
            <person name="Durkin A.S."/>
            <person name="Torralba M."/>
            <person name="Methe B."/>
            <person name="Sutton G.G."/>
            <person name="Strausberg R.L."/>
            <person name="Nelson K.E."/>
        </authorList>
    </citation>
    <scope>NUCLEOTIDE SEQUENCE [LARGE SCALE GENOMIC DNA]</scope>
    <source>
        <strain evidence="1 2">RM3268</strain>
    </source>
</reference>
<comment type="caution">
    <text evidence="1">The sequence shown here is derived from an EMBL/GenBank/DDBJ whole genome shotgun (WGS) entry which is preliminary data.</text>
</comment>